<dbReference type="GO" id="GO:0015627">
    <property type="term" value="C:type II protein secretion system complex"/>
    <property type="evidence" value="ECO:0007669"/>
    <property type="project" value="InterPro"/>
</dbReference>
<comment type="subcellular location">
    <subcellularLocation>
        <location evidence="1">Membrane</location>
        <topology evidence="1">Single-pass membrane protein</topology>
    </subcellularLocation>
</comment>
<protein>
    <submittedName>
        <fullName evidence="7">Prepilin-type N-terminal cleavage/methylation domain-containing protein</fullName>
    </submittedName>
</protein>
<evidence type="ECO:0000256" key="5">
    <source>
        <dbReference type="ARBA" id="ARBA00023136"/>
    </source>
</evidence>
<evidence type="ECO:0000256" key="4">
    <source>
        <dbReference type="ARBA" id="ARBA00022989"/>
    </source>
</evidence>
<dbReference type="GO" id="GO:0016020">
    <property type="term" value="C:membrane"/>
    <property type="evidence" value="ECO:0007669"/>
    <property type="project" value="UniProtKB-SubCell"/>
</dbReference>
<feature type="transmembrane region" description="Helical" evidence="6">
    <location>
        <begin position="12"/>
        <end position="36"/>
    </location>
</feature>
<dbReference type="PANTHER" id="PTHR30093">
    <property type="entry name" value="GENERAL SECRETION PATHWAY PROTEIN G"/>
    <property type="match status" value="1"/>
</dbReference>
<reference evidence="7 8" key="1">
    <citation type="submission" date="2020-03" db="EMBL/GenBank/DDBJ databases">
        <authorList>
            <person name="Zhu W."/>
        </authorList>
    </citation>
    <scope>NUCLEOTIDE SEQUENCE [LARGE SCALE GENOMIC DNA]</scope>
    <source>
        <strain evidence="7 8">323-1</strain>
    </source>
</reference>
<dbReference type="AlphaFoldDB" id="A0A6G8RW60"/>
<keyword evidence="3 6" id="KW-0812">Transmembrane</keyword>
<keyword evidence="2" id="KW-0488">Methylation</keyword>
<dbReference type="PROSITE" id="PS00409">
    <property type="entry name" value="PROKAR_NTER_METHYL"/>
    <property type="match status" value="1"/>
</dbReference>
<evidence type="ECO:0000256" key="2">
    <source>
        <dbReference type="ARBA" id="ARBA00022481"/>
    </source>
</evidence>
<proteinExistence type="predicted"/>
<dbReference type="InterPro" id="IPR002416">
    <property type="entry name" value="T2SS_protein-GspH"/>
</dbReference>
<evidence type="ECO:0000256" key="1">
    <source>
        <dbReference type="ARBA" id="ARBA00004167"/>
    </source>
</evidence>
<accession>A0A6G8RW60</accession>
<sequence>MKSQSLAYKQTGFTLIELMVVIVIIGLLAALVMMNIDGVDQRKAMQARELLMMDLKQIARQANDQSRIYALVTEPATDVTAFGYHVEEYQPAQMRNASGLLNHQKQNDVQKTWIHLEEFADKTLPEHVSFSIEPQDHRFENAQNTDLVGSNAPKLIWFGNGEAKPVSIQIYYDQQPIGDLIQIDYLGKVIDEK</sequence>
<gene>
    <name evidence="7" type="ORF">G8E00_09520</name>
</gene>
<organism evidence="7 8">
    <name type="scientific">Acinetobacter shaoyimingii</name>
    <dbReference type="NCBI Taxonomy" id="2715164"/>
    <lineage>
        <taxon>Bacteria</taxon>
        <taxon>Pseudomonadati</taxon>
        <taxon>Pseudomonadota</taxon>
        <taxon>Gammaproteobacteria</taxon>
        <taxon>Moraxellales</taxon>
        <taxon>Moraxellaceae</taxon>
        <taxon>Acinetobacter</taxon>
    </lineage>
</organism>
<dbReference type="RefSeq" id="WP_166224056.1">
    <property type="nucleotide sequence ID" value="NZ_CP049801.1"/>
</dbReference>
<evidence type="ECO:0000313" key="7">
    <source>
        <dbReference type="EMBL" id="QIO06176.1"/>
    </source>
</evidence>
<dbReference type="SUPFAM" id="SSF54523">
    <property type="entry name" value="Pili subunits"/>
    <property type="match status" value="1"/>
</dbReference>
<dbReference type="NCBIfam" id="TIGR02532">
    <property type="entry name" value="IV_pilin_GFxxxE"/>
    <property type="match status" value="1"/>
</dbReference>
<evidence type="ECO:0000313" key="8">
    <source>
        <dbReference type="Proteomes" id="UP000502297"/>
    </source>
</evidence>
<keyword evidence="8" id="KW-1185">Reference proteome</keyword>
<evidence type="ECO:0000256" key="6">
    <source>
        <dbReference type="SAM" id="Phobius"/>
    </source>
</evidence>
<name>A0A6G8RW60_9GAMM</name>
<dbReference type="KEGG" id="asha:G8E00_09520"/>
<keyword evidence="4 6" id="KW-1133">Transmembrane helix</keyword>
<dbReference type="PRINTS" id="PR00885">
    <property type="entry name" value="BCTERIALGSPH"/>
</dbReference>
<dbReference type="InterPro" id="IPR012902">
    <property type="entry name" value="N_methyl_site"/>
</dbReference>
<evidence type="ECO:0000256" key="3">
    <source>
        <dbReference type="ARBA" id="ARBA00022692"/>
    </source>
</evidence>
<keyword evidence="5 6" id="KW-0472">Membrane</keyword>
<dbReference type="GO" id="GO:0015628">
    <property type="term" value="P:protein secretion by the type II secretion system"/>
    <property type="evidence" value="ECO:0007669"/>
    <property type="project" value="InterPro"/>
</dbReference>
<dbReference type="Proteomes" id="UP000502297">
    <property type="component" value="Chromosome"/>
</dbReference>
<dbReference type="Gene3D" id="3.30.700.10">
    <property type="entry name" value="Glycoprotein, Type 4 Pilin"/>
    <property type="match status" value="1"/>
</dbReference>
<dbReference type="EMBL" id="CP049801">
    <property type="protein sequence ID" value="QIO06176.1"/>
    <property type="molecule type" value="Genomic_DNA"/>
</dbReference>
<dbReference type="InterPro" id="IPR045584">
    <property type="entry name" value="Pilin-like"/>
</dbReference>
<dbReference type="Pfam" id="PF07963">
    <property type="entry name" value="N_methyl"/>
    <property type="match status" value="1"/>
</dbReference>